<sequence length="103" mass="11067">MRTPPAVFAILSATVEPGYTMSILLCEFAPLDNKHSLKFSRYLIVYIAPSGVLSPSPPLFFRGVCRTPAGAFYLTDASGNVALELTHWSWTGCSTNSSPSGIP</sequence>
<gene>
    <name evidence="1" type="ORF">R3P38DRAFT_495044</name>
</gene>
<evidence type="ECO:0000313" key="1">
    <source>
        <dbReference type="EMBL" id="KAK7039940.1"/>
    </source>
</evidence>
<protein>
    <submittedName>
        <fullName evidence="1">Uncharacterized protein</fullName>
    </submittedName>
</protein>
<name>A0AAW0CM05_9AGAR</name>
<evidence type="ECO:0000313" key="2">
    <source>
        <dbReference type="Proteomes" id="UP001362999"/>
    </source>
</evidence>
<proteinExistence type="predicted"/>
<organism evidence="1 2">
    <name type="scientific">Favolaschia claudopus</name>
    <dbReference type="NCBI Taxonomy" id="2862362"/>
    <lineage>
        <taxon>Eukaryota</taxon>
        <taxon>Fungi</taxon>
        <taxon>Dikarya</taxon>
        <taxon>Basidiomycota</taxon>
        <taxon>Agaricomycotina</taxon>
        <taxon>Agaricomycetes</taxon>
        <taxon>Agaricomycetidae</taxon>
        <taxon>Agaricales</taxon>
        <taxon>Marasmiineae</taxon>
        <taxon>Mycenaceae</taxon>
        <taxon>Favolaschia</taxon>
    </lineage>
</organism>
<reference evidence="1 2" key="1">
    <citation type="journal article" date="2024" name="J Genomics">
        <title>Draft genome sequencing and assembly of Favolaschia claudopus CIRM-BRFM 2984 isolated from oak limbs.</title>
        <authorList>
            <person name="Navarro D."/>
            <person name="Drula E."/>
            <person name="Chaduli D."/>
            <person name="Cazenave R."/>
            <person name="Ahrendt S."/>
            <person name="Wang J."/>
            <person name="Lipzen A."/>
            <person name="Daum C."/>
            <person name="Barry K."/>
            <person name="Grigoriev I.V."/>
            <person name="Favel A."/>
            <person name="Rosso M.N."/>
            <person name="Martin F."/>
        </authorList>
    </citation>
    <scope>NUCLEOTIDE SEQUENCE [LARGE SCALE GENOMIC DNA]</scope>
    <source>
        <strain evidence="1 2">CIRM-BRFM 2984</strain>
    </source>
</reference>
<dbReference type="AlphaFoldDB" id="A0AAW0CM05"/>
<comment type="caution">
    <text evidence="1">The sequence shown here is derived from an EMBL/GenBank/DDBJ whole genome shotgun (WGS) entry which is preliminary data.</text>
</comment>
<dbReference type="EMBL" id="JAWWNJ010000016">
    <property type="protein sequence ID" value="KAK7039940.1"/>
    <property type="molecule type" value="Genomic_DNA"/>
</dbReference>
<keyword evidence="2" id="KW-1185">Reference proteome</keyword>
<accession>A0AAW0CM05</accession>
<dbReference type="Proteomes" id="UP001362999">
    <property type="component" value="Unassembled WGS sequence"/>
</dbReference>